<dbReference type="EMBL" id="DRMJ01000349">
    <property type="protein sequence ID" value="HHL43295.1"/>
    <property type="molecule type" value="Genomic_DNA"/>
</dbReference>
<reference evidence="1" key="1">
    <citation type="journal article" date="2020" name="mSystems">
        <title>Genome- and Community-Level Interaction Insights into Carbon Utilization and Element Cycling Functions of Hydrothermarchaeota in Hydrothermal Sediment.</title>
        <authorList>
            <person name="Zhou Z."/>
            <person name="Liu Y."/>
            <person name="Xu W."/>
            <person name="Pan J."/>
            <person name="Luo Z.H."/>
            <person name="Li M."/>
        </authorList>
    </citation>
    <scope>NUCLEOTIDE SEQUENCE [LARGE SCALE GENOMIC DNA]</scope>
    <source>
        <strain evidence="1">HyVt-485</strain>
    </source>
</reference>
<gene>
    <name evidence="1" type="ORF">ENJ42_06755</name>
</gene>
<evidence type="ECO:0000313" key="1">
    <source>
        <dbReference type="EMBL" id="HHL43295.1"/>
    </source>
</evidence>
<proteinExistence type="predicted"/>
<comment type="caution">
    <text evidence="1">The sequence shown here is derived from an EMBL/GenBank/DDBJ whole genome shotgun (WGS) entry which is preliminary data.</text>
</comment>
<dbReference type="Pfam" id="PF05960">
    <property type="entry name" value="DUF885"/>
    <property type="match status" value="1"/>
</dbReference>
<dbReference type="Proteomes" id="UP000885830">
    <property type="component" value="Unassembled WGS sequence"/>
</dbReference>
<dbReference type="InterPro" id="IPR010281">
    <property type="entry name" value="DUF885"/>
</dbReference>
<dbReference type="AlphaFoldDB" id="A0A7C5M3M6"/>
<name>A0A7C5M3M6_9PROT</name>
<accession>A0A7C5M3M6</accession>
<dbReference type="PANTHER" id="PTHR33361">
    <property type="entry name" value="GLR0591 PROTEIN"/>
    <property type="match status" value="1"/>
</dbReference>
<protein>
    <submittedName>
        <fullName evidence="1">DUF885 domain-containing protein</fullName>
    </submittedName>
</protein>
<feature type="non-terminal residue" evidence="1">
    <location>
        <position position="1"/>
    </location>
</feature>
<dbReference type="PANTHER" id="PTHR33361:SF16">
    <property type="entry name" value="DUF885 DOMAIN-CONTAINING PROTEIN"/>
    <property type="match status" value="1"/>
</dbReference>
<sequence>RLDKQGQISYRLYEYDGNIAKALHPYAYDDYVFNLMEGAHSDFPTFMVNFHKVKTPKDARNYIARLNAAKTYLGQNRERAQAQFEKGVFLPKFTYDRMINAAQNVITGAPFDTGKDSPLYADIKAKIDALDIDDDTKSALLEDARQAVLNSIGPAYRDIITMFETHKKTATDEDGAWKLPNGDAYYQSRLKYYTTTNLTAEQIHQIGLKEVARIQAEMHKIMDQVGFKGSLQDFYAFLRTDPQFTYPNTDEGRAQYMQEATQIIADMRARLNDLFITKPKADIIVKRVEPFREATAFGAFYDQPSLDGSRPGTYFINLRNMKDQPIYLMQALAYHEGIPGHHMQIAIAQELTGIPEFRKQGGYTSYVEGWALYAESVPAELGLYTDPYKDFGRLSMEIFRAARLVVDTGIHSQKWTREQAVQYMLKNIANPEGDIRAEIDRYIVWPGQATAYKIGMLKIIELRENAKKKLGDKFDIREFHDIVLTSGPVPLAILEEMVDEWVKSKG</sequence>
<organism evidence="1">
    <name type="scientific">Hellea balneolensis</name>
    <dbReference type="NCBI Taxonomy" id="287478"/>
    <lineage>
        <taxon>Bacteria</taxon>
        <taxon>Pseudomonadati</taxon>
        <taxon>Pseudomonadota</taxon>
        <taxon>Alphaproteobacteria</taxon>
        <taxon>Maricaulales</taxon>
        <taxon>Robiginitomaculaceae</taxon>
        <taxon>Hellea</taxon>
    </lineage>
</organism>